<name>A0A8J2HU68_9PLEO</name>
<dbReference type="PANTHER" id="PTHR40787">
    <property type="entry name" value="SECRETED PROTEIN"/>
    <property type="match status" value="1"/>
</dbReference>
<dbReference type="Gene3D" id="1.20.90.10">
    <property type="entry name" value="Phospholipase A2 domain"/>
    <property type="match status" value="1"/>
</dbReference>
<evidence type="ECO:0000313" key="2">
    <source>
        <dbReference type="EMBL" id="CAG5137917.1"/>
    </source>
</evidence>
<evidence type="ECO:0008006" key="4">
    <source>
        <dbReference type="Google" id="ProtNLM"/>
    </source>
</evidence>
<dbReference type="Proteomes" id="UP000676310">
    <property type="component" value="Unassembled WGS sequence"/>
</dbReference>
<gene>
    <name evidence="2" type="ORF">ALTATR162_LOCUS247</name>
</gene>
<reference evidence="2" key="1">
    <citation type="submission" date="2021-05" db="EMBL/GenBank/DDBJ databases">
        <authorList>
            <person name="Stam R."/>
        </authorList>
    </citation>
    <scope>NUCLEOTIDE SEQUENCE</scope>
    <source>
        <strain evidence="2">CS162</strain>
    </source>
</reference>
<comment type="caution">
    <text evidence="2">The sequence shown here is derived from an EMBL/GenBank/DDBJ whole genome shotgun (WGS) entry which is preliminary data.</text>
</comment>
<dbReference type="InterPro" id="IPR036444">
    <property type="entry name" value="PLipase_A2_dom_sf"/>
</dbReference>
<dbReference type="EMBL" id="CAJRGZ010000012">
    <property type="protein sequence ID" value="CAG5137917.1"/>
    <property type="molecule type" value="Genomic_DNA"/>
</dbReference>
<accession>A0A8J2HU68</accession>
<protein>
    <recommendedName>
        <fullName evidence="4">Secretory phospholipase A2</fullName>
    </recommendedName>
</protein>
<dbReference type="GO" id="GO:0050482">
    <property type="term" value="P:arachidonate secretion"/>
    <property type="evidence" value="ECO:0007669"/>
    <property type="project" value="InterPro"/>
</dbReference>
<dbReference type="SUPFAM" id="SSF48619">
    <property type="entry name" value="Phospholipase A2, PLA2"/>
    <property type="match status" value="1"/>
</dbReference>
<keyword evidence="3" id="KW-1185">Reference proteome</keyword>
<keyword evidence="1" id="KW-0732">Signal</keyword>
<dbReference type="PANTHER" id="PTHR40787:SF3">
    <property type="entry name" value="PROTEIN TRANSPORT PROTEIN SEC39"/>
    <property type="match status" value="1"/>
</dbReference>
<sequence length="157" mass="17584">MKSTIVTAFLGFASLAIAAPAQIITRQTSLEQVTDSYVFDISIAEFIDNRNAKTGPAELDWSSNGCTASPDNPFGFDFINSCYRHDFGYRNFKKQNRFDANKARIDDKFKTDMFNQCANEAVKGPCEATATLYYEAVKTFGKKRDLEMAGEKRAVNE</sequence>
<dbReference type="AlphaFoldDB" id="A0A8J2HU68"/>
<dbReference type="GO" id="GO:0006644">
    <property type="term" value="P:phospholipid metabolic process"/>
    <property type="evidence" value="ECO:0007669"/>
    <property type="project" value="InterPro"/>
</dbReference>
<evidence type="ECO:0000256" key="1">
    <source>
        <dbReference type="SAM" id="SignalP"/>
    </source>
</evidence>
<organism evidence="2 3">
    <name type="scientific">Alternaria atra</name>
    <dbReference type="NCBI Taxonomy" id="119953"/>
    <lineage>
        <taxon>Eukaryota</taxon>
        <taxon>Fungi</taxon>
        <taxon>Dikarya</taxon>
        <taxon>Ascomycota</taxon>
        <taxon>Pezizomycotina</taxon>
        <taxon>Dothideomycetes</taxon>
        <taxon>Pleosporomycetidae</taxon>
        <taxon>Pleosporales</taxon>
        <taxon>Pleosporineae</taxon>
        <taxon>Pleosporaceae</taxon>
        <taxon>Alternaria</taxon>
        <taxon>Alternaria sect. Ulocladioides</taxon>
    </lineage>
</organism>
<dbReference type="Pfam" id="PF09056">
    <property type="entry name" value="Phospholip_A2_3"/>
    <property type="match status" value="1"/>
</dbReference>
<dbReference type="InterPro" id="IPR015141">
    <property type="entry name" value="PLipase_A2_prok/fun"/>
</dbReference>
<evidence type="ECO:0000313" key="3">
    <source>
        <dbReference type="Proteomes" id="UP000676310"/>
    </source>
</evidence>
<dbReference type="GeneID" id="67013918"/>
<proteinExistence type="predicted"/>
<dbReference type="GO" id="GO:0004623">
    <property type="term" value="F:phospholipase A2 activity"/>
    <property type="evidence" value="ECO:0007669"/>
    <property type="project" value="InterPro"/>
</dbReference>
<dbReference type="OrthoDB" id="5120271at2759"/>
<feature type="chain" id="PRO_5035214196" description="Secretory phospholipase A2" evidence="1">
    <location>
        <begin position="19"/>
        <end position="157"/>
    </location>
</feature>
<dbReference type="RefSeq" id="XP_043163775.1">
    <property type="nucleotide sequence ID" value="XM_043307840.1"/>
</dbReference>
<feature type="signal peptide" evidence="1">
    <location>
        <begin position="1"/>
        <end position="18"/>
    </location>
</feature>